<organism evidence="3 4">
    <name type="scientific">Funiculus sociatus GB2-A5</name>
    <dbReference type="NCBI Taxonomy" id="2933946"/>
    <lineage>
        <taxon>Bacteria</taxon>
        <taxon>Bacillati</taxon>
        <taxon>Cyanobacteriota</taxon>
        <taxon>Cyanophyceae</taxon>
        <taxon>Coleofasciculales</taxon>
        <taxon>Coleofasciculaceae</taxon>
        <taxon>Funiculus</taxon>
    </lineage>
</organism>
<keyword evidence="4" id="KW-1185">Reference proteome</keyword>
<name>A0ABV0JN78_9CYAN</name>
<dbReference type="InterPro" id="IPR011856">
    <property type="entry name" value="tRNA_endonuc-like_dom_sf"/>
</dbReference>
<dbReference type="Gene3D" id="3.40.1350.10">
    <property type="match status" value="1"/>
</dbReference>
<dbReference type="HAMAP" id="MF_00048">
    <property type="entry name" value="UPF0102"/>
    <property type="match status" value="1"/>
</dbReference>
<dbReference type="RefSeq" id="WP_190425612.1">
    <property type="nucleotide sequence ID" value="NZ_JAMPKK010000018.1"/>
</dbReference>
<dbReference type="InterPro" id="IPR003509">
    <property type="entry name" value="UPF0102_YraN-like"/>
</dbReference>
<comment type="caution">
    <text evidence="3">The sequence shown here is derived from an EMBL/GenBank/DDBJ whole genome shotgun (WGS) entry which is preliminary data.</text>
</comment>
<dbReference type="PANTHER" id="PTHR34039">
    <property type="entry name" value="UPF0102 PROTEIN YRAN"/>
    <property type="match status" value="1"/>
</dbReference>
<sequence>MENRRLSHYPNIGVLGEDLVAQWLHSQGFLILHRRWRCRWGEIDIIARQCSTGDKEAFPKSSQYPIPNSLEPVLAFVEVKTRSRGNWDADGMLAITAKKQAKLWRTAELFLADNPDLANLSCRFDVALVRCVRSLLSQPASVASPKPGEMTLLGYHLSVQDYIQSAFD</sequence>
<protein>
    <recommendedName>
        <fullName evidence="2">UPF0102 protein NDI37_10405</fullName>
    </recommendedName>
</protein>
<evidence type="ECO:0000313" key="4">
    <source>
        <dbReference type="Proteomes" id="UP001442494"/>
    </source>
</evidence>
<comment type="similarity">
    <text evidence="1 2">Belongs to the UPF0102 family.</text>
</comment>
<dbReference type="PANTHER" id="PTHR34039:SF1">
    <property type="entry name" value="UPF0102 PROTEIN YRAN"/>
    <property type="match status" value="1"/>
</dbReference>
<dbReference type="Pfam" id="PF02021">
    <property type="entry name" value="UPF0102"/>
    <property type="match status" value="1"/>
</dbReference>
<proteinExistence type="inferred from homology"/>
<gene>
    <name evidence="3" type="ORF">NDI37_10405</name>
</gene>
<dbReference type="Proteomes" id="UP001442494">
    <property type="component" value="Unassembled WGS sequence"/>
</dbReference>
<dbReference type="InterPro" id="IPR011335">
    <property type="entry name" value="Restrct_endonuc-II-like"/>
</dbReference>
<dbReference type="SUPFAM" id="SSF52980">
    <property type="entry name" value="Restriction endonuclease-like"/>
    <property type="match status" value="2"/>
</dbReference>
<evidence type="ECO:0000313" key="3">
    <source>
        <dbReference type="EMBL" id="MEP0864881.1"/>
    </source>
</evidence>
<dbReference type="EMBL" id="JAMPKK010000018">
    <property type="protein sequence ID" value="MEP0864881.1"/>
    <property type="molecule type" value="Genomic_DNA"/>
</dbReference>
<evidence type="ECO:0000256" key="2">
    <source>
        <dbReference type="HAMAP-Rule" id="MF_00048"/>
    </source>
</evidence>
<evidence type="ECO:0000256" key="1">
    <source>
        <dbReference type="ARBA" id="ARBA00006738"/>
    </source>
</evidence>
<reference evidence="3 4" key="1">
    <citation type="submission" date="2022-04" db="EMBL/GenBank/DDBJ databases">
        <title>Positive selection, recombination, and allopatry shape intraspecific diversity of widespread and dominant cyanobacteria.</title>
        <authorList>
            <person name="Wei J."/>
            <person name="Shu W."/>
            <person name="Hu C."/>
        </authorList>
    </citation>
    <scope>NUCLEOTIDE SEQUENCE [LARGE SCALE GENOMIC DNA]</scope>
    <source>
        <strain evidence="3 4">GB2-A5</strain>
    </source>
</reference>
<accession>A0ABV0JN78</accession>